<feature type="chain" id="PRO_5002955030" evidence="1">
    <location>
        <begin position="26"/>
        <end position="75"/>
    </location>
</feature>
<organism evidence="3">
    <name type="scientific">Perkinsus marinus (strain ATCC 50983 / TXsc)</name>
    <dbReference type="NCBI Taxonomy" id="423536"/>
    <lineage>
        <taxon>Eukaryota</taxon>
        <taxon>Sar</taxon>
        <taxon>Alveolata</taxon>
        <taxon>Perkinsozoa</taxon>
        <taxon>Perkinsea</taxon>
        <taxon>Perkinsida</taxon>
        <taxon>Perkinsidae</taxon>
        <taxon>Perkinsus</taxon>
    </lineage>
</organism>
<dbReference type="RefSeq" id="XP_002773075.1">
    <property type="nucleotide sequence ID" value="XM_002773029.1"/>
</dbReference>
<evidence type="ECO:0000313" key="3">
    <source>
        <dbReference type="Proteomes" id="UP000007800"/>
    </source>
</evidence>
<evidence type="ECO:0000313" key="2">
    <source>
        <dbReference type="EMBL" id="EER04891.1"/>
    </source>
</evidence>
<reference evidence="2 3" key="1">
    <citation type="submission" date="2008-07" db="EMBL/GenBank/DDBJ databases">
        <authorList>
            <person name="El-Sayed N."/>
            <person name="Caler E."/>
            <person name="Inman J."/>
            <person name="Amedeo P."/>
            <person name="Hass B."/>
            <person name="Wortman J."/>
        </authorList>
    </citation>
    <scope>NUCLEOTIDE SEQUENCE [LARGE SCALE GENOMIC DNA]</scope>
    <source>
        <strain evidence="3">ATCC 50983 / TXsc</strain>
    </source>
</reference>
<dbReference type="EMBL" id="GG681234">
    <property type="protein sequence ID" value="EER04891.1"/>
    <property type="molecule type" value="Genomic_DNA"/>
</dbReference>
<keyword evidence="1" id="KW-0732">Signal</keyword>
<feature type="signal peptide" evidence="1">
    <location>
        <begin position="1"/>
        <end position="25"/>
    </location>
</feature>
<evidence type="ECO:0000256" key="1">
    <source>
        <dbReference type="SAM" id="SignalP"/>
    </source>
</evidence>
<keyword evidence="3" id="KW-1185">Reference proteome</keyword>
<dbReference type="GeneID" id="9050400"/>
<proteinExistence type="predicted"/>
<sequence length="75" mass="8189">MRFIGLTIAAFFAVALHGWVNTAVATAKIVTICYSRSCPPVTVRNYNNCYDVETVDGKLQGHCFDNPQVSCVCST</sequence>
<gene>
    <name evidence="2" type="ORF">Pmar_PMAR008618</name>
</gene>
<accession>C5LEE8</accession>
<dbReference type="Proteomes" id="UP000007800">
    <property type="component" value="Unassembled WGS sequence"/>
</dbReference>
<name>C5LEE8_PERM5</name>
<protein>
    <submittedName>
        <fullName evidence="2">Uncharacterized protein</fullName>
    </submittedName>
</protein>
<dbReference type="AlphaFoldDB" id="C5LEE8"/>
<dbReference type="InParanoid" id="C5LEE8"/>